<dbReference type="Proteomes" id="UP000002357">
    <property type="component" value="Chromosome"/>
</dbReference>
<feature type="signal peptide" evidence="2">
    <location>
        <begin position="1"/>
        <end position="26"/>
    </location>
</feature>
<dbReference type="AlphaFoldDB" id="E2PWM9"/>
<dbReference type="KEGG" id="sclf:BB341_13790"/>
<evidence type="ECO:0000256" key="1">
    <source>
        <dbReference type="SAM" id="MobiDB-lite"/>
    </source>
</evidence>
<accession>E2PWM9</accession>
<gene>
    <name evidence="3" type="ORF">SCLAV_2957</name>
</gene>
<feature type="region of interest" description="Disordered" evidence="1">
    <location>
        <begin position="32"/>
        <end position="54"/>
    </location>
</feature>
<dbReference type="EMBL" id="CM000913">
    <property type="protein sequence ID" value="EFG08028.1"/>
    <property type="molecule type" value="Genomic_DNA"/>
</dbReference>
<dbReference type="STRING" id="1901.BB341_13790"/>
<evidence type="ECO:0008006" key="5">
    <source>
        <dbReference type="Google" id="ProtNLM"/>
    </source>
</evidence>
<keyword evidence="2" id="KW-0732">Signal</keyword>
<keyword evidence="4" id="KW-1185">Reference proteome</keyword>
<evidence type="ECO:0000256" key="2">
    <source>
        <dbReference type="SAM" id="SignalP"/>
    </source>
</evidence>
<proteinExistence type="predicted"/>
<feature type="chain" id="PRO_5038456217" description="Lipoprotein" evidence="2">
    <location>
        <begin position="27"/>
        <end position="313"/>
    </location>
</feature>
<name>E2PWM9_STRCL</name>
<dbReference type="OrthoDB" id="4800194at2"/>
<dbReference type="eggNOG" id="ENOG50332CB">
    <property type="taxonomic scope" value="Bacteria"/>
</dbReference>
<dbReference type="PROSITE" id="PS51257">
    <property type="entry name" value="PROKAR_LIPOPROTEIN"/>
    <property type="match status" value="1"/>
</dbReference>
<organism evidence="3 4">
    <name type="scientific">Streptomyces clavuligerus</name>
    <dbReference type="NCBI Taxonomy" id="1901"/>
    <lineage>
        <taxon>Bacteria</taxon>
        <taxon>Bacillati</taxon>
        <taxon>Actinomycetota</taxon>
        <taxon>Actinomycetes</taxon>
        <taxon>Kitasatosporales</taxon>
        <taxon>Streptomycetaceae</taxon>
        <taxon>Streptomyces</taxon>
    </lineage>
</organism>
<evidence type="ECO:0000313" key="4">
    <source>
        <dbReference type="Proteomes" id="UP000002357"/>
    </source>
</evidence>
<evidence type="ECO:0000313" key="3">
    <source>
        <dbReference type="EMBL" id="EFG08028.1"/>
    </source>
</evidence>
<protein>
    <recommendedName>
        <fullName evidence="5">Lipoprotein</fullName>
    </recommendedName>
</protein>
<reference evidence="3 4" key="1">
    <citation type="journal article" date="2010" name="Genome Biol. Evol.">
        <title>The sequence of a 1.8-mb bacterial linear plasmid reveals a rich evolutionary reservoir of secondary metabolic pathways.</title>
        <authorList>
            <person name="Medema M.H."/>
            <person name="Trefzer A."/>
            <person name="Kovalchuk A."/>
            <person name="van den Berg M."/>
            <person name="Mueller U."/>
            <person name="Heijne W."/>
            <person name="Wu L."/>
            <person name="Alam M.T."/>
            <person name="Ronning C.M."/>
            <person name="Nierman W.C."/>
            <person name="Bovenberg R.A.L."/>
            <person name="Breitling R."/>
            <person name="Takano E."/>
        </authorList>
    </citation>
    <scope>NUCLEOTIDE SEQUENCE [LARGE SCALE GENOMIC DNA]</scope>
    <source>
        <strain evidence="4">ATCC 27064 / DSM 738 / JCM 4710 / NBRC 13307 / NCIMB 12785 / NRRL 3585 / VKM Ac-602</strain>
    </source>
</reference>
<sequence length="313" mass="33076">MNGPRCVALRRSLASVAVLTSSVAMVMVTGCARDDDRTGNGTTAGAPRDPDRGTWPAAQAADGLAKGLALPLQSYLIGYAQQVTVLRAQQALQSACMAKFGFTYEPPEPGLHPPPSADDANMPRRYGVADLEQVRRHGYHLPDNSGEPPAYSMESEAAEAALMGRTKTGEKPTTAGIPEGGCLGESERRIGRVDGALASRLNNQGFDSSQADPAVREVVGKWSACMRQKGYTVSTPLDAAELPGSLNAPSPTPREIAVAVADVECKQSTDLVAVWFAAETAIQNELIEKNQLALQEAKQTTEAAVRNAARTDS</sequence>